<evidence type="ECO:0000256" key="1">
    <source>
        <dbReference type="ARBA" id="ARBA00022729"/>
    </source>
</evidence>
<keyword evidence="1" id="KW-0732">Signal</keyword>
<dbReference type="Gene3D" id="2.20.100.10">
    <property type="entry name" value="Thrombospondin type-1 (TSP1) repeat"/>
    <property type="match status" value="1"/>
</dbReference>
<dbReference type="VEuPathDB" id="VectorBase:PPAI000293"/>
<dbReference type="PROSITE" id="PS50092">
    <property type="entry name" value="TSP1"/>
    <property type="match status" value="1"/>
</dbReference>
<dbReference type="GO" id="GO:0045597">
    <property type="term" value="P:positive regulation of cell differentiation"/>
    <property type="evidence" value="ECO:0007669"/>
    <property type="project" value="TreeGrafter"/>
</dbReference>
<evidence type="ECO:0000313" key="4">
    <source>
        <dbReference type="Proteomes" id="UP000092462"/>
    </source>
</evidence>
<organism evidence="3 4">
    <name type="scientific">Phlebotomus papatasi</name>
    <name type="common">Sandfly</name>
    <dbReference type="NCBI Taxonomy" id="29031"/>
    <lineage>
        <taxon>Eukaryota</taxon>
        <taxon>Metazoa</taxon>
        <taxon>Ecdysozoa</taxon>
        <taxon>Arthropoda</taxon>
        <taxon>Hexapoda</taxon>
        <taxon>Insecta</taxon>
        <taxon>Pterygota</taxon>
        <taxon>Neoptera</taxon>
        <taxon>Endopterygota</taxon>
        <taxon>Diptera</taxon>
        <taxon>Nematocera</taxon>
        <taxon>Psychodoidea</taxon>
        <taxon>Psychodidae</taxon>
        <taxon>Phlebotomus</taxon>
        <taxon>Phlebotomus</taxon>
    </lineage>
</organism>
<sequence>FLLGVLVNVTCGNSSTTPWSPCSEDCGVGISTRHVETTVGCQDLNSVRLCENRKCVKDEEDIIQPMKKYPLNLYKHPKGHGCRKMQKMGQSRIRLGPCVSRRLYRPKICGLCQNSNINCVPSLSTTIQVEFLCPLNSGDPISFIEAGYDLWDNSWLDPIDQELLHSHNIQMENKFIAVQWILKCSCGS</sequence>
<protein>
    <recommendedName>
        <fullName evidence="2">CCN TSP1 domain-containing protein</fullName>
    </recommendedName>
</protein>
<dbReference type="InterPro" id="IPR000884">
    <property type="entry name" value="TSP1_rpt"/>
</dbReference>
<dbReference type="GO" id="GO:0005615">
    <property type="term" value="C:extracellular space"/>
    <property type="evidence" value="ECO:0007669"/>
    <property type="project" value="TreeGrafter"/>
</dbReference>
<dbReference type="SUPFAM" id="SSF82895">
    <property type="entry name" value="TSP-1 type 1 repeat"/>
    <property type="match status" value="1"/>
</dbReference>
<dbReference type="InterPro" id="IPR050941">
    <property type="entry name" value="CCN"/>
</dbReference>
<evidence type="ECO:0000259" key="2">
    <source>
        <dbReference type="Pfam" id="PF19035"/>
    </source>
</evidence>
<dbReference type="GO" id="GO:0007155">
    <property type="term" value="P:cell adhesion"/>
    <property type="evidence" value="ECO:0007669"/>
    <property type="project" value="TreeGrafter"/>
</dbReference>
<reference evidence="3" key="1">
    <citation type="submission" date="2022-08" db="UniProtKB">
        <authorList>
            <consortium name="EnsemblMetazoa"/>
        </authorList>
    </citation>
    <scope>IDENTIFICATION</scope>
    <source>
        <strain evidence="3">Israel</strain>
    </source>
</reference>
<dbReference type="Pfam" id="PF19035">
    <property type="entry name" value="TSP1_CCN"/>
    <property type="match status" value="1"/>
</dbReference>
<dbReference type="GO" id="GO:0007165">
    <property type="term" value="P:signal transduction"/>
    <property type="evidence" value="ECO:0007669"/>
    <property type="project" value="InterPro"/>
</dbReference>
<dbReference type="EnsemblMetazoa" id="PPAI000293-RA">
    <property type="protein sequence ID" value="PPAI000293-PA"/>
    <property type="gene ID" value="PPAI000293"/>
</dbReference>
<dbReference type="PANTHER" id="PTHR11348">
    <property type="entry name" value="CONNECTIVE TISSUE GROWTH FACTOR-RELATED"/>
    <property type="match status" value="1"/>
</dbReference>
<dbReference type="SMART" id="SM00209">
    <property type="entry name" value="TSP1"/>
    <property type="match status" value="1"/>
</dbReference>
<keyword evidence="4" id="KW-1185">Reference proteome</keyword>
<dbReference type="PANTHER" id="PTHR11348:SF17">
    <property type="entry name" value="CCN"/>
    <property type="match status" value="1"/>
</dbReference>
<dbReference type="GO" id="GO:0008201">
    <property type="term" value="F:heparin binding"/>
    <property type="evidence" value="ECO:0007669"/>
    <property type="project" value="TreeGrafter"/>
</dbReference>
<feature type="domain" description="CCN TSP1" evidence="2">
    <location>
        <begin position="14"/>
        <end position="55"/>
    </location>
</feature>
<dbReference type="GO" id="GO:0031012">
    <property type="term" value="C:extracellular matrix"/>
    <property type="evidence" value="ECO:0007669"/>
    <property type="project" value="TreeGrafter"/>
</dbReference>
<name>A0A1B0CYX1_PHLPP</name>
<dbReference type="InterPro" id="IPR043973">
    <property type="entry name" value="TSP1_CCN"/>
</dbReference>
<evidence type="ECO:0000313" key="3">
    <source>
        <dbReference type="EnsemblMetazoa" id="PPAI000293-PA"/>
    </source>
</evidence>
<accession>A0A1B0CYX1</accession>
<dbReference type="VEuPathDB" id="VectorBase:PPAPM1_000318"/>
<dbReference type="AlphaFoldDB" id="A0A1B0CYX1"/>
<dbReference type="GO" id="GO:0005178">
    <property type="term" value="F:integrin binding"/>
    <property type="evidence" value="ECO:0007669"/>
    <property type="project" value="TreeGrafter"/>
</dbReference>
<dbReference type="EMBL" id="AJVK01020470">
    <property type="status" value="NOT_ANNOTATED_CDS"/>
    <property type="molecule type" value="Genomic_DNA"/>
</dbReference>
<dbReference type="InterPro" id="IPR036383">
    <property type="entry name" value="TSP1_rpt_sf"/>
</dbReference>
<proteinExistence type="predicted"/>
<dbReference type="Proteomes" id="UP000092462">
    <property type="component" value="Unassembled WGS sequence"/>
</dbReference>